<evidence type="ECO:0000313" key="2">
    <source>
        <dbReference type="EMBL" id="CAK0789382.1"/>
    </source>
</evidence>
<name>A0ABN9P9E0_9DINO</name>
<sequence>MRRLAAAGRDEWQATVDGLLADLLPHVRVGSRRVPLEDCKVIDLIDQPGAYFPSIDPEIQWDTYLSDGFQVWYLVHNEDCLGTGATCSSSRRTGCRRPAPRRCGWRGTASSRYSPPPARAAPPRRWTRPSCAPGTWTSGDMRPGECLVMSAGRLYHMSDFRVPRPRRRAVNFRVAVAPEGLRVAWGPWSPDSCLNRWRARRCRRGRGAGGEDRGLIYPGRYDLAA</sequence>
<gene>
    <name evidence="2" type="ORF">PCOR1329_LOCUS977</name>
</gene>
<dbReference type="Proteomes" id="UP001189429">
    <property type="component" value="Unassembled WGS sequence"/>
</dbReference>
<feature type="region of interest" description="Disordered" evidence="1">
    <location>
        <begin position="106"/>
        <end position="129"/>
    </location>
</feature>
<evidence type="ECO:0000256" key="1">
    <source>
        <dbReference type="SAM" id="MobiDB-lite"/>
    </source>
</evidence>
<proteinExistence type="predicted"/>
<evidence type="ECO:0000313" key="3">
    <source>
        <dbReference type="Proteomes" id="UP001189429"/>
    </source>
</evidence>
<keyword evidence="3" id="KW-1185">Reference proteome</keyword>
<evidence type="ECO:0008006" key="4">
    <source>
        <dbReference type="Google" id="ProtNLM"/>
    </source>
</evidence>
<protein>
    <recommendedName>
        <fullName evidence="4">Phytanoyl-CoA dioxygenase family protein</fullName>
    </recommendedName>
</protein>
<comment type="caution">
    <text evidence="2">The sequence shown here is derived from an EMBL/GenBank/DDBJ whole genome shotgun (WGS) entry which is preliminary data.</text>
</comment>
<reference evidence="2" key="1">
    <citation type="submission" date="2023-10" db="EMBL/GenBank/DDBJ databases">
        <authorList>
            <person name="Chen Y."/>
            <person name="Shah S."/>
            <person name="Dougan E. K."/>
            <person name="Thang M."/>
            <person name="Chan C."/>
        </authorList>
    </citation>
    <scope>NUCLEOTIDE SEQUENCE [LARGE SCALE GENOMIC DNA]</scope>
</reference>
<accession>A0ABN9P9E0</accession>
<dbReference type="EMBL" id="CAUYUJ010000226">
    <property type="protein sequence ID" value="CAK0789382.1"/>
    <property type="molecule type" value="Genomic_DNA"/>
</dbReference>
<organism evidence="2 3">
    <name type="scientific">Prorocentrum cordatum</name>
    <dbReference type="NCBI Taxonomy" id="2364126"/>
    <lineage>
        <taxon>Eukaryota</taxon>
        <taxon>Sar</taxon>
        <taxon>Alveolata</taxon>
        <taxon>Dinophyceae</taxon>
        <taxon>Prorocentrales</taxon>
        <taxon>Prorocentraceae</taxon>
        <taxon>Prorocentrum</taxon>
    </lineage>
</organism>